<evidence type="ECO:0000313" key="4">
    <source>
        <dbReference type="Proteomes" id="UP000242520"/>
    </source>
</evidence>
<dbReference type="SUPFAM" id="SSF53335">
    <property type="entry name" value="S-adenosyl-L-methionine-dependent methyltransferases"/>
    <property type="match status" value="1"/>
</dbReference>
<evidence type="ECO:0000259" key="2">
    <source>
        <dbReference type="Pfam" id="PF20157"/>
    </source>
</evidence>
<dbReference type="Pfam" id="PF01973">
    <property type="entry name" value="MptE-like"/>
    <property type="match status" value="1"/>
</dbReference>
<dbReference type="PANTHER" id="PTHR41786">
    <property type="entry name" value="MOTILITY ACCESSORY FACTOR MAF"/>
    <property type="match status" value="1"/>
</dbReference>
<dbReference type="STRING" id="1123350.SAMN02744040_01201"/>
<dbReference type="AlphaFoldDB" id="A0A1M5R245"/>
<dbReference type="InterPro" id="IPR045376">
    <property type="entry name" value="Maf_N"/>
</dbReference>
<name>A0A1M5R245_9FIRM</name>
<keyword evidence="4" id="KW-1185">Reference proteome</keyword>
<feature type="domain" description="6-hydroxymethylpterin diphosphokinase MptE-like" evidence="1">
    <location>
        <begin position="201"/>
        <end position="371"/>
    </location>
</feature>
<organism evidence="3 4">
    <name type="scientific">Tepidibacter thalassicus DSM 15285</name>
    <dbReference type="NCBI Taxonomy" id="1123350"/>
    <lineage>
        <taxon>Bacteria</taxon>
        <taxon>Bacillati</taxon>
        <taxon>Bacillota</taxon>
        <taxon>Clostridia</taxon>
        <taxon>Peptostreptococcales</taxon>
        <taxon>Peptostreptococcaceae</taxon>
        <taxon>Tepidibacter</taxon>
    </lineage>
</organism>
<dbReference type="Proteomes" id="UP000242520">
    <property type="component" value="Unassembled WGS sequence"/>
</dbReference>
<evidence type="ECO:0000313" key="3">
    <source>
        <dbReference type="EMBL" id="SHH20251.1"/>
    </source>
</evidence>
<protein>
    <submittedName>
        <fullName evidence="3">Uncharacterized conserved protein</fullName>
    </submittedName>
</protein>
<proteinExistence type="predicted"/>
<dbReference type="InterPro" id="IPR002826">
    <property type="entry name" value="MptE-like"/>
</dbReference>
<dbReference type="RefSeq" id="WP_072724615.1">
    <property type="nucleotide sequence ID" value="NZ_FQXH01000010.1"/>
</dbReference>
<dbReference type="PANTHER" id="PTHR41786:SF1">
    <property type="entry name" value="6-HYDROXYMETHYLPTERIN DIPHOSPHOKINASE MPTE-LIKE DOMAIN-CONTAINING PROTEIN"/>
    <property type="match status" value="1"/>
</dbReference>
<reference evidence="4" key="1">
    <citation type="submission" date="2016-11" db="EMBL/GenBank/DDBJ databases">
        <authorList>
            <person name="Varghese N."/>
            <person name="Submissions S."/>
        </authorList>
    </citation>
    <scope>NUCLEOTIDE SEQUENCE [LARGE SCALE GENOMIC DNA]</scope>
    <source>
        <strain evidence="4">DSM 15285</strain>
    </source>
</reference>
<dbReference type="InterPro" id="IPR029063">
    <property type="entry name" value="SAM-dependent_MTases_sf"/>
</dbReference>
<feature type="domain" description="Glycosyltransferase Maf N-terminal" evidence="2">
    <location>
        <begin position="47"/>
        <end position="153"/>
    </location>
</feature>
<dbReference type="EMBL" id="FQXH01000010">
    <property type="protein sequence ID" value="SHH20251.1"/>
    <property type="molecule type" value="Genomic_DNA"/>
</dbReference>
<accession>A0A1M5R245</accession>
<gene>
    <name evidence="3" type="ORF">SAMN02744040_01201</name>
</gene>
<sequence>MDLFQQNIEIIQKYFPALYKKLDNFEADLSNFLLTEDIKGRKNLIVNYSQGKVHLYSNYDMDREIELWMDDLKDEENICVLGFGLGYHIKELLKTKIKKIVVVEPDINLFLAALTIVDIRSFINDRLVILIGNDYKDISSSIYHCNNEGMIDGIIFKALNSYRYIYMDWWNNLKEDFKGKATLFGNNIATKIVFAKDWLTNIVKNLSEYPKSALIKDYLGEFTGFPAVIVGAGPSLKKNMHLLKDIKDSALIFGVGSAVNILQKNDIKPHFMVGIDGSKEESEIFKRINWNDVKFIYSPKIHYEGLNNYKGPKLYMKLDSDFILDWIEKKINLNTPVIESAATVSVIAGDIAKKMGCNPIIFIGQDLAYTDGKAYAEGAVHSQAMESEQWERIKIKDIYGNDVYTNKNWNSLRISFENYIGNNGDVLYIDATEGGARIKGTEIKTFRETIEEYCKLNGVVEKVDSIYEKSFNENNIDRNVIENIKNYISREVENILGLTNDAIDVCIKMENNLAIGRNDNKVLKYNKKLDKINKIIEKNEVYDNFIHPICDVFLFTIQDEIRRNLEKERDILNKQRKLVKSSMNQYKYIQEVCEYALKILKD</sequence>
<dbReference type="Pfam" id="PF20157">
    <property type="entry name" value="Maf_flag10_N"/>
    <property type="match status" value="1"/>
</dbReference>
<dbReference type="OrthoDB" id="5291305at2"/>
<evidence type="ECO:0000259" key="1">
    <source>
        <dbReference type="Pfam" id="PF01973"/>
    </source>
</evidence>